<dbReference type="NCBIfam" id="NF002600">
    <property type="entry name" value="PRK02256.1"/>
    <property type="match status" value="1"/>
</dbReference>
<evidence type="ECO:0000256" key="4">
    <source>
        <dbReference type="ARBA" id="ARBA00022670"/>
    </source>
</evidence>
<evidence type="ECO:0000256" key="10">
    <source>
        <dbReference type="RuleBase" id="RU004387"/>
    </source>
</evidence>
<evidence type="ECO:0000256" key="3">
    <source>
        <dbReference type="ARBA" id="ARBA00022438"/>
    </source>
</evidence>
<evidence type="ECO:0000256" key="1">
    <source>
        <dbReference type="ARBA" id="ARBA00001947"/>
    </source>
</evidence>
<keyword evidence="5 9" id="KW-0479">Metal-binding</keyword>
<keyword evidence="6 9" id="KW-0378">Hydrolase</keyword>
<keyword evidence="7 9" id="KW-0862">Zinc</keyword>
<proteinExistence type="inferred from homology"/>
<dbReference type="PANTHER" id="PTHR28570">
    <property type="entry name" value="ASPARTYL AMINOPEPTIDASE"/>
    <property type="match status" value="1"/>
</dbReference>
<sequence>MAEREESRGKKLQKELGLPRKSAWERLEPGAREKVFAFAEGYKGFLSRAKTEREAIRAALEAARGRGFISLNDIPSGRGLDPGSRFFLTWRDKVMLLGIAGTAPLEEGIRLVGAHVDAPRLDLKPMPLYEKDGLAMFKTHYYGGIKKYQWTALPLALHGVIMLRDGRRVEVVIGEDAGDPIFSVSDLLPHLAKEQMKKNMEEALSGDDLNLVVGSLPFEGEEELKDKIRLAILQLLNQRYGLVEEDFITAELELVPAGPARDLGLDRSLVGAYGQDDRVCAYTALQAVLELENPGHTALVLLVDKEEIGSTGNTGAHSRFLEYALTELAARMGSASIVNVGRIMANSQAISADVTAGVDPTYENYFDMYNASFLGYGVVLNKYSGSRGKYDANDASAEFMGRLRDIFNHNRVIWQSGELGKVDAGGGGTIAKFLAYFGLDVADCGPALLSMHAPLEIASKVDIYMAYRAYGAFLAS</sequence>
<dbReference type="EC" id="3.4.11.-" evidence="10"/>
<evidence type="ECO:0000256" key="9">
    <source>
        <dbReference type="RuleBase" id="RU004386"/>
    </source>
</evidence>
<evidence type="ECO:0000313" key="11">
    <source>
        <dbReference type="EMBL" id="GAF25892.1"/>
    </source>
</evidence>
<dbReference type="GO" id="GO:0005737">
    <property type="term" value="C:cytoplasm"/>
    <property type="evidence" value="ECO:0007669"/>
    <property type="project" value="UniProtKB-ARBA"/>
</dbReference>
<comment type="cofactor">
    <cofactor evidence="1 10">
        <name>Zn(2+)</name>
        <dbReference type="ChEBI" id="CHEBI:29105"/>
    </cofactor>
</comment>
<dbReference type="InterPro" id="IPR001948">
    <property type="entry name" value="Peptidase_M18"/>
</dbReference>
<evidence type="ECO:0000256" key="5">
    <source>
        <dbReference type="ARBA" id="ARBA00022723"/>
    </source>
</evidence>
<dbReference type="GO" id="GO:0006508">
    <property type="term" value="P:proteolysis"/>
    <property type="evidence" value="ECO:0007669"/>
    <property type="project" value="UniProtKB-KW"/>
</dbReference>
<dbReference type="Pfam" id="PF02127">
    <property type="entry name" value="Peptidase_M18"/>
    <property type="match status" value="1"/>
</dbReference>
<dbReference type="SUPFAM" id="SSF101821">
    <property type="entry name" value="Aminopeptidase/glucanase lid domain"/>
    <property type="match status" value="1"/>
</dbReference>
<dbReference type="PRINTS" id="PR00932">
    <property type="entry name" value="AMINO1PTASE"/>
</dbReference>
<evidence type="ECO:0000256" key="7">
    <source>
        <dbReference type="ARBA" id="ARBA00022833"/>
    </source>
</evidence>
<dbReference type="RefSeq" id="WP_025773682.1">
    <property type="nucleotide sequence ID" value="NZ_DF238840.1"/>
</dbReference>
<dbReference type="Gene3D" id="3.40.630.10">
    <property type="entry name" value="Zn peptidases"/>
    <property type="match status" value="1"/>
</dbReference>
<organism evidence="11">
    <name type="scientific">Moorella thermoacetica Y72</name>
    <dbReference type="NCBI Taxonomy" id="1325331"/>
    <lineage>
        <taxon>Bacteria</taxon>
        <taxon>Bacillati</taxon>
        <taxon>Bacillota</taxon>
        <taxon>Clostridia</taxon>
        <taxon>Neomoorellales</taxon>
        <taxon>Neomoorellaceae</taxon>
        <taxon>Neomoorella</taxon>
    </lineage>
</organism>
<evidence type="ECO:0000256" key="6">
    <source>
        <dbReference type="ARBA" id="ARBA00022801"/>
    </source>
</evidence>
<gene>
    <name evidence="11" type="ORF">MTY_1229</name>
</gene>
<dbReference type="Proteomes" id="UP000063718">
    <property type="component" value="Unassembled WGS sequence"/>
</dbReference>
<dbReference type="GO" id="GO:0008270">
    <property type="term" value="F:zinc ion binding"/>
    <property type="evidence" value="ECO:0007669"/>
    <property type="project" value="InterPro"/>
</dbReference>
<dbReference type="EMBL" id="DF238840">
    <property type="protein sequence ID" value="GAF25892.1"/>
    <property type="molecule type" value="Genomic_DNA"/>
</dbReference>
<protein>
    <recommendedName>
        <fullName evidence="10">M18 family aminopeptidase</fullName>
        <ecNumber evidence="10">3.4.11.-</ecNumber>
    </recommendedName>
</protein>
<comment type="similarity">
    <text evidence="2 9">Belongs to the peptidase M18 family.</text>
</comment>
<dbReference type="PANTHER" id="PTHR28570:SF2">
    <property type="entry name" value="M18 FAMILY AMINOPEPTIDASE 1-RELATED"/>
    <property type="match status" value="1"/>
</dbReference>
<keyword evidence="8 9" id="KW-0482">Metalloprotease</keyword>
<dbReference type="GO" id="GO:0004177">
    <property type="term" value="F:aminopeptidase activity"/>
    <property type="evidence" value="ECO:0007669"/>
    <property type="project" value="UniProtKB-KW"/>
</dbReference>
<evidence type="ECO:0000256" key="2">
    <source>
        <dbReference type="ARBA" id="ARBA00008290"/>
    </source>
</evidence>
<dbReference type="InterPro" id="IPR023358">
    <property type="entry name" value="Peptidase_M18_dom2"/>
</dbReference>
<reference evidence="11" key="1">
    <citation type="journal article" date="2014" name="Gene">
        <title>Genome-guided analysis of transformation efficiency and carbon dioxide assimilation by Moorella thermoacetica Y72.</title>
        <authorList>
            <person name="Tsukahara K."/>
            <person name="Kita A."/>
            <person name="Nakashimada Y."/>
            <person name="Hoshino T."/>
            <person name="Murakami K."/>
        </authorList>
    </citation>
    <scope>NUCLEOTIDE SEQUENCE [LARGE SCALE GENOMIC DNA]</scope>
    <source>
        <strain evidence="11">Y72</strain>
    </source>
</reference>
<dbReference type="GO" id="GO:0008237">
    <property type="term" value="F:metallopeptidase activity"/>
    <property type="evidence" value="ECO:0007669"/>
    <property type="project" value="UniProtKB-KW"/>
</dbReference>
<dbReference type="CDD" id="cd05659">
    <property type="entry name" value="M18_API"/>
    <property type="match status" value="1"/>
</dbReference>
<dbReference type="AlphaFoldDB" id="A0A0S6UC86"/>
<dbReference type="Gene3D" id="2.30.250.10">
    <property type="entry name" value="Aminopeptidase i, Domain 2"/>
    <property type="match status" value="1"/>
</dbReference>
<dbReference type="SUPFAM" id="SSF53187">
    <property type="entry name" value="Zn-dependent exopeptidases"/>
    <property type="match status" value="1"/>
</dbReference>
<keyword evidence="4 9" id="KW-0645">Protease</keyword>
<keyword evidence="3 9" id="KW-0031">Aminopeptidase</keyword>
<name>A0A0S6UC86_NEOTH</name>
<evidence type="ECO:0000256" key="8">
    <source>
        <dbReference type="ARBA" id="ARBA00023049"/>
    </source>
</evidence>
<accession>A0A0S6UC86</accession>